<organism evidence="4 5">
    <name type="scientific">Micromonospora purpureochromogenes</name>
    <dbReference type="NCBI Taxonomy" id="47872"/>
    <lineage>
        <taxon>Bacteria</taxon>
        <taxon>Bacillati</taxon>
        <taxon>Actinomycetota</taxon>
        <taxon>Actinomycetes</taxon>
        <taxon>Micromonosporales</taxon>
        <taxon>Micromonosporaceae</taxon>
        <taxon>Micromonospora</taxon>
    </lineage>
</organism>
<dbReference type="Proteomes" id="UP000198228">
    <property type="component" value="Chromosome I"/>
</dbReference>
<dbReference type="PANTHER" id="PTHR33747">
    <property type="entry name" value="UPF0225 PROTEIN SCO1677"/>
    <property type="match status" value="1"/>
</dbReference>
<evidence type="ECO:0000313" key="5">
    <source>
        <dbReference type="Proteomes" id="UP000198228"/>
    </source>
</evidence>
<evidence type="ECO:0000256" key="1">
    <source>
        <dbReference type="ARBA" id="ARBA00010839"/>
    </source>
</evidence>
<evidence type="ECO:0000256" key="2">
    <source>
        <dbReference type="HAMAP-Rule" id="MF_00612"/>
    </source>
</evidence>
<proteinExistence type="inferred from homology"/>
<evidence type="ECO:0000259" key="3">
    <source>
        <dbReference type="Pfam" id="PF17775"/>
    </source>
</evidence>
<dbReference type="Pfam" id="PF17775">
    <property type="entry name" value="YchJ_M-like"/>
    <property type="match status" value="1"/>
</dbReference>
<dbReference type="SUPFAM" id="SSF103642">
    <property type="entry name" value="Sec-C motif"/>
    <property type="match status" value="1"/>
</dbReference>
<dbReference type="AlphaFoldDB" id="A0A1C4YLL4"/>
<dbReference type="InterPro" id="IPR032710">
    <property type="entry name" value="NTF2-like_dom_sf"/>
</dbReference>
<feature type="domain" description="YchJ-like middle NTF2-like" evidence="3">
    <location>
        <begin position="42"/>
        <end position="136"/>
    </location>
</feature>
<dbReference type="SUPFAM" id="SSF54427">
    <property type="entry name" value="NTF2-like"/>
    <property type="match status" value="1"/>
</dbReference>
<protein>
    <recommendedName>
        <fullName evidence="2">UPF0225 protein GA0074696_3495</fullName>
    </recommendedName>
</protein>
<accession>A0A1C4YLL4</accession>
<dbReference type="InterPro" id="IPR023006">
    <property type="entry name" value="YchJ-like"/>
</dbReference>
<dbReference type="PANTHER" id="PTHR33747:SF1">
    <property type="entry name" value="ADENYLATE CYCLASE-ASSOCIATED CAP C-TERMINAL DOMAIN-CONTAINING PROTEIN"/>
    <property type="match status" value="1"/>
</dbReference>
<dbReference type="Pfam" id="PF02810">
    <property type="entry name" value="SEC-C"/>
    <property type="match status" value="1"/>
</dbReference>
<dbReference type="InterPro" id="IPR048469">
    <property type="entry name" value="YchJ-like_M"/>
</dbReference>
<dbReference type="EMBL" id="LT607410">
    <property type="protein sequence ID" value="SCF21643.1"/>
    <property type="molecule type" value="Genomic_DNA"/>
</dbReference>
<comment type="similarity">
    <text evidence="1 2">Belongs to the UPF0225 family.</text>
</comment>
<dbReference type="RefSeq" id="WP_231925051.1">
    <property type="nucleotide sequence ID" value="NZ_LT607410.1"/>
</dbReference>
<name>A0A1C4YLL4_9ACTN</name>
<evidence type="ECO:0000313" key="4">
    <source>
        <dbReference type="EMBL" id="SCF21643.1"/>
    </source>
</evidence>
<dbReference type="HAMAP" id="MF_00612">
    <property type="entry name" value="UPF0225"/>
    <property type="match status" value="1"/>
</dbReference>
<reference evidence="4 5" key="1">
    <citation type="submission" date="2016-06" db="EMBL/GenBank/DDBJ databases">
        <authorList>
            <person name="Kjaerup R.B."/>
            <person name="Dalgaard T.S."/>
            <person name="Juul-Madsen H.R."/>
        </authorList>
    </citation>
    <scope>NUCLEOTIDE SEQUENCE [LARGE SCALE GENOMIC DNA]</scope>
    <source>
        <strain evidence="4 5">DSM 43821</strain>
    </source>
</reference>
<gene>
    <name evidence="4" type="ORF">GA0074696_3495</name>
</gene>
<sequence>MAKRGARRSAADDQDRPCPCGSGLPYADCCGPVHRGQGTAGTAEALMRSRFSAFAVGDAGYLLRSWHSSTRPARLRLDPGEQWTRLEIVDTDRGGLFDSTGTVEFRAHYRGAGRPGTLHERSRFVRENGGWVYLDALPD</sequence>
<dbReference type="Gene3D" id="3.10.450.50">
    <property type="match status" value="1"/>
</dbReference>
<dbReference type="InterPro" id="IPR004027">
    <property type="entry name" value="SEC_C_motif"/>
</dbReference>